<evidence type="ECO:0000313" key="2">
    <source>
        <dbReference type="Proteomes" id="UP001283361"/>
    </source>
</evidence>
<protein>
    <submittedName>
        <fullName evidence="1">Uncharacterized protein</fullName>
    </submittedName>
</protein>
<dbReference type="AlphaFoldDB" id="A0AAE1AYY9"/>
<dbReference type="Proteomes" id="UP001283361">
    <property type="component" value="Unassembled WGS sequence"/>
</dbReference>
<gene>
    <name evidence="1" type="ORF">RRG08_006160</name>
</gene>
<proteinExistence type="predicted"/>
<evidence type="ECO:0000313" key="1">
    <source>
        <dbReference type="EMBL" id="KAK3795876.1"/>
    </source>
</evidence>
<reference evidence="1" key="1">
    <citation type="journal article" date="2023" name="G3 (Bethesda)">
        <title>A reference genome for the long-term kleptoplast-retaining sea slug Elysia crispata morphotype clarki.</title>
        <authorList>
            <person name="Eastman K.E."/>
            <person name="Pendleton A.L."/>
            <person name="Shaikh M.A."/>
            <person name="Suttiyut T."/>
            <person name="Ogas R."/>
            <person name="Tomko P."/>
            <person name="Gavelis G."/>
            <person name="Widhalm J.R."/>
            <person name="Wisecaver J.H."/>
        </authorList>
    </citation>
    <scope>NUCLEOTIDE SEQUENCE</scope>
    <source>
        <strain evidence="1">ECLA1</strain>
    </source>
</reference>
<dbReference type="EMBL" id="JAWDGP010000970">
    <property type="protein sequence ID" value="KAK3795876.1"/>
    <property type="molecule type" value="Genomic_DNA"/>
</dbReference>
<keyword evidence="2" id="KW-1185">Reference proteome</keyword>
<accession>A0AAE1AYY9</accession>
<organism evidence="1 2">
    <name type="scientific">Elysia crispata</name>
    <name type="common">lettuce slug</name>
    <dbReference type="NCBI Taxonomy" id="231223"/>
    <lineage>
        <taxon>Eukaryota</taxon>
        <taxon>Metazoa</taxon>
        <taxon>Spiralia</taxon>
        <taxon>Lophotrochozoa</taxon>
        <taxon>Mollusca</taxon>
        <taxon>Gastropoda</taxon>
        <taxon>Heterobranchia</taxon>
        <taxon>Euthyneura</taxon>
        <taxon>Panpulmonata</taxon>
        <taxon>Sacoglossa</taxon>
        <taxon>Placobranchoidea</taxon>
        <taxon>Plakobranchidae</taxon>
        <taxon>Elysia</taxon>
    </lineage>
</organism>
<comment type="caution">
    <text evidence="1">The sequence shown here is derived from an EMBL/GenBank/DDBJ whole genome shotgun (WGS) entry which is preliminary data.</text>
</comment>
<sequence>MATGIVGAFSLMKVAVTSQRSLHQRPESQTTSRFDRAIRRSLNQLRSTGVAKTGPIRLCHAVVTMTLSGVVSVACGPPPGAWIDKPHVARGTVA</sequence>
<name>A0AAE1AYY9_9GAST</name>